<dbReference type="AlphaFoldDB" id="A0A8J3YK68"/>
<sequence length="307" mass="32750">MLNAERLRVLAEVARTGSIARAAALVGCTPAAASQQVSRLERETGVLLLERSARSVRLTDAGRVLAAHAERVLAELDAADRAVRDVAGLRGGRLRVSAFATAAEFVVPAVAAFARRHPDVELAFVEREPEHALPALRAGEIDLAVAHRYGHLRMPDLRGLRETPLHDEPLLMAAPVRLAPAGTTVRLKQFADAPWVSTIAADGYQAVTELACERAGFRPRVAHRADSYDLLIALVAAGLGVALVPALVARPAAGIRFLDVARPAGLARQVQAVTREADVAPTTNAMLALLRRHVTRIAARRRISPAG</sequence>
<dbReference type="PANTHER" id="PTHR30346">
    <property type="entry name" value="TRANSCRIPTIONAL DUAL REGULATOR HCAR-RELATED"/>
    <property type="match status" value="1"/>
</dbReference>
<keyword evidence="8" id="KW-1185">Reference proteome</keyword>
<keyword evidence="2" id="KW-0805">Transcription regulation</keyword>
<dbReference type="FunFam" id="1.10.10.10:FF:000001">
    <property type="entry name" value="LysR family transcriptional regulator"/>
    <property type="match status" value="1"/>
</dbReference>
<evidence type="ECO:0000256" key="2">
    <source>
        <dbReference type="ARBA" id="ARBA00023015"/>
    </source>
</evidence>
<keyword evidence="5" id="KW-0472">Membrane</keyword>
<name>A0A8J3YK68_9ACTN</name>
<dbReference type="Pfam" id="PF03466">
    <property type="entry name" value="LysR_substrate"/>
    <property type="match status" value="1"/>
</dbReference>
<dbReference type="PROSITE" id="PS50931">
    <property type="entry name" value="HTH_LYSR"/>
    <property type="match status" value="1"/>
</dbReference>
<dbReference type="EMBL" id="BOPF01000012">
    <property type="protein sequence ID" value="GIJ46681.1"/>
    <property type="molecule type" value="Genomic_DNA"/>
</dbReference>
<keyword evidence="4" id="KW-0804">Transcription</keyword>
<dbReference type="SUPFAM" id="SSF53850">
    <property type="entry name" value="Periplasmic binding protein-like II"/>
    <property type="match status" value="1"/>
</dbReference>
<proteinExistence type="inferred from homology"/>
<dbReference type="SUPFAM" id="SSF46785">
    <property type="entry name" value="Winged helix' DNA-binding domain"/>
    <property type="match status" value="1"/>
</dbReference>
<dbReference type="PANTHER" id="PTHR30346:SF29">
    <property type="entry name" value="LYSR SUBSTRATE-BINDING"/>
    <property type="match status" value="1"/>
</dbReference>
<protein>
    <recommendedName>
        <fullName evidence="6">HTH lysR-type domain-containing protein</fullName>
    </recommendedName>
</protein>
<dbReference type="GO" id="GO:0032993">
    <property type="term" value="C:protein-DNA complex"/>
    <property type="evidence" value="ECO:0007669"/>
    <property type="project" value="TreeGrafter"/>
</dbReference>
<dbReference type="GO" id="GO:0003677">
    <property type="term" value="F:DNA binding"/>
    <property type="evidence" value="ECO:0007669"/>
    <property type="project" value="UniProtKB-KW"/>
</dbReference>
<keyword evidence="5" id="KW-1133">Transmembrane helix</keyword>
<keyword evidence="3" id="KW-0238">DNA-binding</keyword>
<evidence type="ECO:0000256" key="4">
    <source>
        <dbReference type="ARBA" id="ARBA00023163"/>
    </source>
</evidence>
<evidence type="ECO:0000259" key="6">
    <source>
        <dbReference type="PROSITE" id="PS50931"/>
    </source>
</evidence>
<evidence type="ECO:0000313" key="8">
    <source>
        <dbReference type="Proteomes" id="UP000619260"/>
    </source>
</evidence>
<dbReference type="InterPro" id="IPR036388">
    <property type="entry name" value="WH-like_DNA-bd_sf"/>
</dbReference>
<keyword evidence="5" id="KW-0812">Transmembrane</keyword>
<organism evidence="7 8">
    <name type="scientific">Virgisporangium aliadipatigenens</name>
    <dbReference type="NCBI Taxonomy" id="741659"/>
    <lineage>
        <taxon>Bacteria</taxon>
        <taxon>Bacillati</taxon>
        <taxon>Actinomycetota</taxon>
        <taxon>Actinomycetes</taxon>
        <taxon>Micromonosporales</taxon>
        <taxon>Micromonosporaceae</taxon>
        <taxon>Virgisporangium</taxon>
    </lineage>
</organism>
<evidence type="ECO:0000256" key="1">
    <source>
        <dbReference type="ARBA" id="ARBA00009437"/>
    </source>
</evidence>
<evidence type="ECO:0000256" key="3">
    <source>
        <dbReference type="ARBA" id="ARBA00023125"/>
    </source>
</evidence>
<feature type="transmembrane region" description="Helical" evidence="5">
    <location>
        <begin position="228"/>
        <end position="248"/>
    </location>
</feature>
<evidence type="ECO:0000313" key="7">
    <source>
        <dbReference type="EMBL" id="GIJ46681.1"/>
    </source>
</evidence>
<dbReference type="Gene3D" id="3.40.190.10">
    <property type="entry name" value="Periplasmic binding protein-like II"/>
    <property type="match status" value="2"/>
</dbReference>
<feature type="domain" description="HTH lysR-type" evidence="6">
    <location>
        <begin position="2"/>
        <end position="59"/>
    </location>
</feature>
<dbReference type="Gene3D" id="1.10.10.10">
    <property type="entry name" value="Winged helix-like DNA-binding domain superfamily/Winged helix DNA-binding domain"/>
    <property type="match status" value="1"/>
</dbReference>
<accession>A0A8J3YK68</accession>
<evidence type="ECO:0000256" key="5">
    <source>
        <dbReference type="SAM" id="Phobius"/>
    </source>
</evidence>
<dbReference type="InterPro" id="IPR005119">
    <property type="entry name" value="LysR_subst-bd"/>
</dbReference>
<dbReference type="RefSeq" id="WP_203900206.1">
    <property type="nucleotide sequence ID" value="NZ_BOPF01000012.1"/>
</dbReference>
<dbReference type="InterPro" id="IPR036390">
    <property type="entry name" value="WH_DNA-bd_sf"/>
</dbReference>
<comment type="caution">
    <text evidence="7">The sequence shown here is derived from an EMBL/GenBank/DDBJ whole genome shotgun (WGS) entry which is preliminary data.</text>
</comment>
<comment type="similarity">
    <text evidence="1">Belongs to the LysR transcriptional regulatory family.</text>
</comment>
<gene>
    <name evidence="7" type="ORF">Val02_35670</name>
</gene>
<dbReference type="Proteomes" id="UP000619260">
    <property type="component" value="Unassembled WGS sequence"/>
</dbReference>
<dbReference type="InterPro" id="IPR000847">
    <property type="entry name" value="LysR_HTH_N"/>
</dbReference>
<reference evidence="7" key="1">
    <citation type="submission" date="2021-01" db="EMBL/GenBank/DDBJ databases">
        <title>Whole genome shotgun sequence of Virgisporangium aliadipatigenens NBRC 105644.</title>
        <authorList>
            <person name="Komaki H."/>
            <person name="Tamura T."/>
        </authorList>
    </citation>
    <scope>NUCLEOTIDE SEQUENCE</scope>
    <source>
        <strain evidence="7">NBRC 105644</strain>
    </source>
</reference>
<dbReference type="Pfam" id="PF00126">
    <property type="entry name" value="HTH_1"/>
    <property type="match status" value="1"/>
</dbReference>
<dbReference type="GO" id="GO:0003700">
    <property type="term" value="F:DNA-binding transcription factor activity"/>
    <property type="evidence" value="ECO:0007669"/>
    <property type="project" value="InterPro"/>
</dbReference>